<dbReference type="RefSeq" id="WP_064271480.1">
    <property type="nucleotide sequence ID" value="NZ_LXJZ01000220.1"/>
</dbReference>
<dbReference type="SMART" id="SM00387">
    <property type="entry name" value="HATPase_c"/>
    <property type="match status" value="1"/>
</dbReference>
<evidence type="ECO:0000313" key="9">
    <source>
        <dbReference type="Proteomes" id="UP000077961"/>
    </source>
</evidence>
<dbReference type="STRING" id="1462993.A6V36_11565"/>
<accession>A0A1A9N1F6</accession>
<dbReference type="Pfam" id="PF02518">
    <property type="entry name" value="HATPase_c"/>
    <property type="match status" value="1"/>
</dbReference>
<evidence type="ECO:0000259" key="6">
    <source>
        <dbReference type="PROSITE" id="PS50109"/>
    </source>
</evidence>
<dbReference type="Proteomes" id="UP000077961">
    <property type="component" value="Unassembled WGS sequence"/>
</dbReference>
<dbReference type="EC" id="2.7.13.3" evidence="2"/>
<dbReference type="Proteomes" id="UP000078116">
    <property type="component" value="Unassembled WGS sequence"/>
</dbReference>
<dbReference type="GO" id="GO:0000160">
    <property type="term" value="P:phosphorelay signal transduction system"/>
    <property type="evidence" value="ECO:0007669"/>
    <property type="project" value="UniProtKB-KW"/>
</dbReference>
<reference evidence="9 10" key="1">
    <citation type="submission" date="2016-04" db="EMBL/GenBank/DDBJ databases">
        <title>Reclassification of Paraburkholderia panaciterrae (Farh et al. 2015) Dobritsa &amp; Samadpour 2016 as a later homotypic synonym of Paraburkholderia ginsengiterrae (Farh et al. 2015) Dobritsa &amp; Samadpour 2016.</title>
        <authorList>
            <person name="Dobritsa A.P."/>
            <person name="Kutumbaka K."/>
            <person name="Samadpour M."/>
        </authorList>
    </citation>
    <scope>NUCLEOTIDE SEQUENCE [LARGE SCALE GENOMIC DNA]</scope>
    <source>
        <strain evidence="8 10">DCY85</strain>
        <strain evidence="7 9">DCY85-1</strain>
    </source>
</reference>
<dbReference type="EMBL" id="LXJZ01000220">
    <property type="protein sequence ID" value="OAJ53005.1"/>
    <property type="molecule type" value="Genomic_DNA"/>
</dbReference>
<organism evidence="8 10">
    <name type="scientific">Paraburkholderia ginsengiterrae</name>
    <dbReference type="NCBI Taxonomy" id="1462993"/>
    <lineage>
        <taxon>Bacteria</taxon>
        <taxon>Pseudomonadati</taxon>
        <taxon>Pseudomonadota</taxon>
        <taxon>Betaproteobacteria</taxon>
        <taxon>Burkholderiales</taxon>
        <taxon>Burkholderiaceae</taxon>
        <taxon>Paraburkholderia</taxon>
    </lineage>
</organism>
<evidence type="ECO:0000313" key="10">
    <source>
        <dbReference type="Proteomes" id="UP000078116"/>
    </source>
</evidence>
<comment type="caution">
    <text evidence="8">The sequence shown here is derived from an EMBL/GenBank/DDBJ whole genome shotgun (WGS) entry which is preliminary data.</text>
</comment>
<dbReference type="InterPro" id="IPR005467">
    <property type="entry name" value="His_kinase_dom"/>
</dbReference>
<dbReference type="EMBL" id="LXKA01000338">
    <property type="protein sequence ID" value="OAJ55700.1"/>
    <property type="molecule type" value="Genomic_DNA"/>
</dbReference>
<dbReference type="PROSITE" id="PS50109">
    <property type="entry name" value="HIS_KIN"/>
    <property type="match status" value="1"/>
</dbReference>
<sequence length="405" mass="45608">MTDTRPNPLRKFADFIRAEQTRLTEQWMKAVFADVDLVEADKLTYQQLADHLPEILDGLCAALDVEDVEQVESAIERDAKKHGKVRWHQGYRIEELVRELDLFRQMLADAVEEYANLDSTFTRRHERRARRVISETFSVATLTSIKEVLSERDGKIAEYTGKLEQANRELRLKQQLVSDLHGSRMQITRSVVHDLRNFLNAFSIELELIGRAPEKADVVLTLANRQAADMKQLVDQMVEYSVVLGDSTPLAVEQVDLRELFDELVTSSRPSIEAKGLVLRTTFDAALTSVASNRLKLKQIAVNLLSNATKYTKLGEISFDFATAGEQHWSIRVSDTGVGIAPSDATRVFDEFERATDDDIPGTGLGLAIVKELCRALNGHIDFASREGVGTTFEIRFPLAFVEPE</sequence>
<dbReference type="InterPro" id="IPR036890">
    <property type="entry name" value="HATPase_C_sf"/>
</dbReference>
<dbReference type="Gene3D" id="1.10.287.130">
    <property type="match status" value="1"/>
</dbReference>
<evidence type="ECO:0000256" key="1">
    <source>
        <dbReference type="ARBA" id="ARBA00000085"/>
    </source>
</evidence>
<feature type="domain" description="Histidine kinase" evidence="6">
    <location>
        <begin position="190"/>
        <end position="401"/>
    </location>
</feature>
<proteinExistence type="predicted"/>
<dbReference type="SUPFAM" id="SSF55874">
    <property type="entry name" value="ATPase domain of HSP90 chaperone/DNA topoisomerase II/histidine kinase"/>
    <property type="match status" value="1"/>
</dbReference>
<comment type="catalytic activity">
    <reaction evidence="1">
        <text>ATP + protein L-histidine = ADP + protein N-phospho-L-histidine.</text>
        <dbReference type="EC" id="2.7.13.3"/>
    </reaction>
</comment>
<dbReference type="PANTHER" id="PTHR43711:SF26">
    <property type="entry name" value="SENSOR HISTIDINE KINASE RCSC"/>
    <property type="match status" value="1"/>
</dbReference>
<dbReference type="InterPro" id="IPR050736">
    <property type="entry name" value="Sensor_HK_Regulatory"/>
</dbReference>
<dbReference type="Gene3D" id="3.30.565.10">
    <property type="entry name" value="Histidine kinase-like ATPase, C-terminal domain"/>
    <property type="match status" value="1"/>
</dbReference>
<dbReference type="InterPro" id="IPR003594">
    <property type="entry name" value="HATPase_dom"/>
</dbReference>
<dbReference type="AlphaFoldDB" id="A0A1A9N1F6"/>
<keyword evidence="4 8" id="KW-0418">Kinase</keyword>
<evidence type="ECO:0000256" key="2">
    <source>
        <dbReference type="ARBA" id="ARBA00012438"/>
    </source>
</evidence>
<gene>
    <name evidence="7" type="ORF">A6V36_11565</name>
    <name evidence="8" type="ORF">A6V37_05630</name>
</gene>
<evidence type="ECO:0000313" key="7">
    <source>
        <dbReference type="EMBL" id="OAJ53005.1"/>
    </source>
</evidence>
<keyword evidence="9" id="KW-1185">Reference proteome</keyword>
<keyword evidence="3" id="KW-0808">Transferase</keyword>
<dbReference type="PANTHER" id="PTHR43711">
    <property type="entry name" value="TWO-COMPONENT HISTIDINE KINASE"/>
    <property type="match status" value="1"/>
</dbReference>
<protein>
    <recommendedName>
        <fullName evidence="2">histidine kinase</fullName>
        <ecNumber evidence="2">2.7.13.3</ecNumber>
    </recommendedName>
</protein>
<evidence type="ECO:0000256" key="4">
    <source>
        <dbReference type="ARBA" id="ARBA00022777"/>
    </source>
</evidence>
<dbReference type="InterPro" id="IPR004358">
    <property type="entry name" value="Sig_transdc_His_kin-like_C"/>
</dbReference>
<evidence type="ECO:0000256" key="3">
    <source>
        <dbReference type="ARBA" id="ARBA00022679"/>
    </source>
</evidence>
<evidence type="ECO:0000313" key="8">
    <source>
        <dbReference type="EMBL" id="OAJ55700.1"/>
    </source>
</evidence>
<name>A0A1A9N1F6_9BURK</name>
<dbReference type="GO" id="GO:0004673">
    <property type="term" value="F:protein histidine kinase activity"/>
    <property type="evidence" value="ECO:0007669"/>
    <property type="project" value="UniProtKB-EC"/>
</dbReference>
<dbReference type="PRINTS" id="PR00344">
    <property type="entry name" value="BCTRLSENSOR"/>
</dbReference>
<evidence type="ECO:0000256" key="5">
    <source>
        <dbReference type="ARBA" id="ARBA00023012"/>
    </source>
</evidence>
<keyword evidence="5" id="KW-0902">Two-component regulatory system</keyword>
<dbReference type="OrthoDB" id="568844at2"/>